<dbReference type="EMBL" id="CP033713">
    <property type="protein sequence ID" value="AYW93391.1"/>
    <property type="molecule type" value="Genomic_DNA"/>
</dbReference>
<proteinExistence type="predicted"/>
<evidence type="ECO:0000313" key="3">
    <source>
        <dbReference type="Proteomes" id="UP000268669"/>
    </source>
</evidence>
<dbReference type="RefSeq" id="WP_032466346.1">
    <property type="nucleotide sequence ID" value="NZ_CP033709.1"/>
</dbReference>
<protein>
    <submittedName>
        <fullName evidence="2">Uncharacterized protein</fullName>
    </submittedName>
</protein>
<gene>
    <name evidence="2" type="ORF">EGX47_20100</name>
</gene>
<evidence type="ECO:0000256" key="1">
    <source>
        <dbReference type="SAM" id="SignalP"/>
    </source>
</evidence>
<evidence type="ECO:0000313" key="2">
    <source>
        <dbReference type="EMBL" id="AYW93391.1"/>
    </source>
</evidence>
<dbReference type="Proteomes" id="UP000268669">
    <property type="component" value="Chromosome"/>
</dbReference>
<sequence length="126" mass="14175">MKKVLSLTFLIFALFTNNAFAENWYAGGTLHEANALTWQTATPENKLATCADFIAGIYSKKLLAAEINRKIKSVDDFKPYASELAKQLDDAFAPESDPIQNKEIFTNQSVKSTAMMLMIMMQWVQD</sequence>
<feature type="signal peptide" evidence="1">
    <location>
        <begin position="1"/>
        <end position="21"/>
    </location>
</feature>
<keyword evidence="1" id="KW-0732">Signal</keyword>
<feature type="chain" id="PRO_5046490397" evidence="1">
    <location>
        <begin position="22"/>
        <end position="126"/>
    </location>
</feature>
<organism evidence="2 3">
    <name type="scientific">Yersinia pseudotuberculosis</name>
    <dbReference type="NCBI Taxonomy" id="633"/>
    <lineage>
        <taxon>Bacteria</taxon>
        <taxon>Pseudomonadati</taxon>
        <taxon>Pseudomonadota</taxon>
        <taxon>Gammaproteobacteria</taxon>
        <taxon>Enterobacterales</taxon>
        <taxon>Yersiniaceae</taxon>
        <taxon>Yersinia</taxon>
    </lineage>
</organism>
<accession>A0ABM7AMM7</accession>
<keyword evidence="3" id="KW-1185">Reference proteome</keyword>
<reference evidence="2" key="1">
    <citation type="submission" date="2018-11" db="EMBL/GenBank/DDBJ databases">
        <title>FDA dAtabase for Regulatory Grade micrObial Sequences (FDA-ARGOS): Supporting development and validation of Infectious Disease Dx tests.</title>
        <authorList>
            <person name="Bliska J."/>
            <person name="Cleland M.-M."/>
            <person name="Tallon L."/>
            <person name="Sadzewicz L."/>
            <person name="Zhao X."/>
            <person name="Vavikolanu K."/>
            <person name="Mehta A."/>
            <person name="Aluvathingal J."/>
            <person name="Nadendla S."/>
            <person name="Yan Y."/>
            <person name="Sichtig H."/>
        </authorList>
    </citation>
    <scope>NUCLEOTIDE SEQUENCE [LARGE SCALE GENOMIC DNA]</scope>
    <source>
        <strain evidence="2">FDAARGOS_581</strain>
    </source>
</reference>
<name>A0ABM7AMM7_YERPU</name>